<name>A0ABY6LWB4_9ARAC</name>
<dbReference type="PROSITE" id="PS50878">
    <property type="entry name" value="RT_POL"/>
    <property type="match status" value="1"/>
</dbReference>
<dbReference type="InterPro" id="IPR043128">
    <property type="entry name" value="Rev_trsase/Diguanyl_cyclase"/>
</dbReference>
<dbReference type="PANTHER" id="PTHR36688">
    <property type="entry name" value="ENDO/EXONUCLEASE/PHOSPHATASE DOMAIN-CONTAINING PROTEIN"/>
    <property type="match status" value="1"/>
</dbReference>
<keyword evidence="1" id="KW-0175">Coiled coil</keyword>
<organism evidence="4 5">
    <name type="scientific">Cordylochernes scorpioides</name>
    <dbReference type="NCBI Taxonomy" id="51811"/>
    <lineage>
        <taxon>Eukaryota</taxon>
        <taxon>Metazoa</taxon>
        <taxon>Ecdysozoa</taxon>
        <taxon>Arthropoda</taxon>
        <taxon>Chelicerata</taxon>
        <taxon>Arachnida</taxon>
        <taxon>Pseudoscorpiones</taxon>
        <taxon>Cheliferoidea</taxon>
        <taxon>Chernetidae</taxon>
        <taxon>Cordylochernes</taxon>
    </lineage>
</organism>
<dbReference type="InterPro" id="IPR052560">
    <property type="entry name" value="RdDP_mobile_element"/>
</dbReference>
<dbReference type="InterPro" id="IPR012337">
    <property type="entry name" value="RNaseH-like_sf"/>
</dbReference>
<feature type="domain" description="Reverse transcriptase" evidence="2">
    <location>
        <begin position="7"/>
        <end position="273"/>
    </location>
</feature>
<dbReference type="Proteomes" id="UP001235939">
    <property type="component" value="Chromosome X"/>
</dbReference>
<dbReference type="InterPro" id="IPR036397">
    <property type="entry name" value="RNaseH_sf"/>
</dbReference>
<sequence length="643" mass="74399">MYSSGLYGFKFSTLPKEWKHAIIFPIHKAGKTENHPQSYRPISLTSIPCKLMERMILNRMQYFLNKNNFQKYHNTIDQIFYFTQNIQDNFQSKPTKSTIAAFIDLSQAFDRVWKERLIKKLDKLGIRGKMMGWIGSFLTGRTFQVNFKEQLSKTGRLFQGLPQGSILSPLLFSIYLNDMDSRITKYCDFALYADDIIIWSSKRDLKEANKNVNKALKELQYFAKKMKLIINLNKSEVGVFTINNHLKKWTPNIKYDNNQIKFSRTPKYLGVTLDPSLTYEPYINQTVGADRDTLRQTYLALIRPILEYGQPVWQTASKTNLNKIDQVQSSAARIICGLRNTCPTKIAEIEANLLPLTHRRKIGLADYIYKRVNAPKSHRTGEFIRKWKPKTRLKRLSPMHLAYRELLPNSTRNRNAQNHYAPYKEKPEISYNLDLEQECSKRADHPGLLRSLAMERIEKSDKETIQIYTDGSLVENGSSGSGVLILKDSMEIKRRIKNPKNLSVFRSELTAILQALKLVEKNETKNIIIYTDSKGAIFAIKNCYYSQDRLLKNIAAEINKLKKNTKICLQWIPSHVGVPGNEEADRLAKEGAAGHPDAVNSETYLSARDHINKLKLQLIRNHRDSFHHSWYQVENPKKNRPSN</sequence>
<dbReference type="Pfam" id="PF00075">
    <property type="entry name" value="RNase_H"/>
    <property type="match status" value="1"/>
</dbReference>
<dbReference type="InterPro" id="IPR043502">
    <property type="entry name" value="DNA/RNA_pol_sf"/>
</dbReference>
<gene>
    <name evidence="4" type="ORF">LAZ67_X000305</name>
</gene>
<dbReference type="CDD" id="cd01650">
    <property type="entry name" value="RT_nLTR_like"/>
    <property type="match status" value="1"/>
</dbReference>
<dbReference type="SUPFAM" id="SSF53098">
    <property type="entry name" value="Ribonuclease H-like"/>
    <property type="match status" value="1"/>
</dbReference>
<evidence type="ECO:0000259" key="2">
    <source>
        <dbReference type="PROSITE" id="PS50878"/>
    </source>
</evidence>
<protein>
    <submittedName>
        <fullName evidence="4">Uncharacterized protein</fullName>
    </submittedName>
</protein>
<dbReference type="InterPro" id="IPR000477">
    <property type="entry name" value="RT_dom"/>
</dbReference>
<feature type="domain" description="RNase H type-1" evidence="3">
    <location>
        <begin position="461"/>
        <end position="593"/>
    </location>
</feature>
<proteinExistence type="predicted"/>
<dbReference type="SUPFAM" id="SSF56672">
    <property type="entry name" value="DNA/RNA polymerases"/>
    <property type="match status" value="1"/>
</dbReference>
<dbReference type="InterPro" id="IPR002156">
    <property type="entry name" value="RNaseH_domain"/>
</dbReference>
<dbReference type="Pfam" id="PF00078">
    <property type="entry name" value="RVT_1"/>
    <property type="match status" value="1"/>
</dbReference>
<evidence type="ECO:0000259" key="3">
    <source>
        <dbReference type="PROSITE" id="PS50879"/>
    </source>
</evidence>
<evidence type="ECO:0000313" key="5">
    <source>
        <dbReference type="Proteomes" id="UP001235939"/>
    </source>
</evidence>
<dbReference type="Gene3D" id="3.30.420.10">
    <property type="entry name" value="Ribonuclease H-like superfamily/Ribonuclease H"/>
    <property type="match status" value="1"/>
</dbReference>
<dbReference type="PANTHER" id="PTHR36688:SF1">
    <property type="entry name" value="ENDONUCLEASE_EXONUCLEASE_PHOSPHATASE DOMAIN-CONTAINING PROTEIN"/>
    <property type="match status" value="1"/>
</dbReference>
<keyword evidence="5" id="KW-1185">Reference proteome</keyword>
<reference evidence="4 5" key="1">
    <citation type="submission" date="2022-03" db="EMBL/GenBank/DDBJ databases">
        <title>A chromosomal length assembly of Cordylochernes scorpioides.</title>
        <authorList>
            <person name="Zeh D."/>
            <person name="Zeh J."/>
        </authorList>
    </citation>
    <scope>NUCLEOTIDE SEQUENCE [LARGE SCALE GENOMIC DNA]</scope>
    <source>
        <strain evidence="4">IN4F17</strain>
        <tissue evidence="4">Whole Body</tissue>
    </source>
</reference>
<evidence type="ECO:0000313" key="4">
    <source>
        <dbReference type="EMBL" id="UYV83820.1"/>
    </source>
</evidence>
<feature type="coiled-coil region" evidence="1">
    <location>
        <begin position="198"/>
        <end position="225"/>
    </location>
</feature>
<dbReference type="CDD" id="cd09276">
    <property type="entry name" value="Rnase_HI_RT_non_LTR"/>
    <property type="match status" value="1"/>
</dbReference>
<accession>A0ABY6LWB4</accession>
<dbReference type="EMBL" id="CP092886">
    <property type="protein sequence ID" value="UYV83820.1"/>
    <property type="molecule type" value="Genomic_DNA"/>
</dbReference>
<dbReference type="PROSITE" id="PS50879">
    <property type="entry name" value="RNASE_H_1"/>
    <property type="match status" value="1"/>
</dbReference>
<evidence type="ECO:0000256" key="1">
    <source>
        <dbReference type="SAM" id="Coils"/>
    </source>
</evidence>
<dbReference type="Gene3D" id="3.30.70.270">
    <property type="match status" value="1"/>
</dbReference>